<protein>
    <recommendedName>
        <fullName evidence="7">Twin-arginine translocation pathway signal</fullName>
    </recommendedName>
</protein>
<evidence type="ECO:0000256" key="3">
    <source>
        <dbReference type="SAM" id="MobiDB-lite"/>
    </source>
</evidence>
<evidence type="ECO:0000256" key="4">
    <source>
        <dbReference type="SAM" id="Phobius"/>
    </source>
</evidence>
<keyword evidence="4" id="KW-0812">Transmembrane</keyword>
<dbReference type="KEGG" id="mpsc:MPSYJ_26820"/>
<evidence type="ECO:0008006" key="7">
    <source>
        <dbReference type="Google" id="ProtNLM"/>
    </source>
</evidence>
<feature type="compositionally biased region" description="Acidic residues" evidence="3">
    <location>
        <begin position="1"/>
        <end position="10"/>
    </location>
</feature>
<dbReference type="EMBL" id="AP022574">
    <property type="protein sequence ID" value="BBX69221.1"/>
    <property type="molecule type" value="Genomic_DNA"/>
</dbReference>
<feature type="region of interest" description="Disordered" evidence="3">
    <location>
        <begin position="1"/>
        <end position="31"/>
    </location>
</feature>
<accession>A0A7I7MAE0</accession>
<evidence type="ECO:0000256" key="1">
    <source>
        <dbReference type="ARBA" id="ARBA00004370"/>
    </source>
</evidence>
<dbReference type="PANTHER" id="PTHR37042">
    <property type="entry name" value="OUTER MEMBRANE PROTEIN RV1973"/>
    <property type="match status" value="1"/>
</dbReference>
<keyword evidence="6" id="KW-1185">Reference proteome</keyword>
<evidence type="ECO:0000313" key="5">
    <source>
        <dbReference type="EMBL" id="BBX69221.1"/>
    </source>
</evidence>
<comment type="subcellular location">
    <subcellularLocation>
        <location evidence="1">Membrane</location>
    </subcellularLocation>
</comment>
<dbReference type="GO" id="GO:0016020">
    <property type="term" value="C:membrane"/>
    <property type="evidence" value="ECO:0007669"/>
    <property type="project" value="UniProtKB-SubCell"/>
</dbReference>
<keyword evidence="2 4" id="KW-0472">Membrane</keyword>
<organism evidence="5 6">
    <name type="scientific">Mycolicibacterium psychrotolerans</name>
    <dbReference type="NCBI Taxonomy" id="216929"/>
    <lineage>
        <taxon>Bacteria</taxon>
        <taxon>Bacillati</taxon>
        <taxon>Actinomycetota</taxon>
        <taxon>Actinomycetes</taxon>
        <taxon>Mycobacteriales</taxon>
        <taxon>Mycobacteriaceae</taxon>
        <taxon>Mycolicibacterium</taxon>
    </lineage>
</organism>
<proteinExistence type="predicted"/>
<dbReference type="Proteomes" id="UP000466514">
    <property type="component" value="Chromosome"/>
</dbReference>
<name>A0A7I7MAE0_9MYCO</name>
<dbReference type="RefSeq" id="WP_246228987.1">
    <property type="nucleotide sequence ID" value="NZ_AP022574.1"/>
</dbReference>
<dbReference type="AlphaFoldDB" id="A0A7I7MAE0"/>
<reference evidence="5 6" key="1">
    <citation type="journal article" date="2019" name="Emerg. Microbes Infect.">
        <title>Comprehensive subspecies identification of 175 nontuberculous mycobacteria species based on 7547 genomic profiles.</title>
        <authorList>
            <person name="Matsumoto Y."/>
            <person name="Kinjo T."/>
            <person name="Motooka D."/>
            <person name="Nabeya D."/>
            <person name="Jung N."/>
            <person name="Uechi K."/>
            <person name="Horii T."/>
            <person name="Iida T."/>
            <person name="Fujita J."/>
            <person name="Nakamura S."/>
        </authorList>
    </citation>
    <scope>NUCLEOTIDE SEQUENCE [LARGE SCALE GENOMIC DNA]</scope>
    <source>
        <strain evidence="5 6">JCM 13323</strain>
    </source>
</reference>
<feature type="transmembrane region" description="Helical" evidence="4">
    <location>
        <begin position="40"/>
        <end position="62"/>
    </location>
</feature>
<sequence length="197" mass="20646">MSAEDTDAGDEVISTTEESGPADAVEPPRRRSPMAALRRHLGAVVLVVALVASAGAAAAVYFSQYRQDRETDAAATGAALEAAKTGTVALLSYSPDSLDKDFAAAKSHLTGEFLSYYTDFTTKVVAPAATQKAVQTKADVVQGAVSEIHPDTAQVLLFINQTTLSKENPDGSFAASSVKVGLKKIDGAWLIEKFDPV</sequence>
<evidence type="ECO:0000256" key="2">
    <source>
        <dbReference type="ARBA" id="ARBA00023136"/>
    </source>
</evidence>
<gene>
    <name evidence="5" type="ORF">MPSYJ_26820</name>
</gene>
<keyword evidence="4" id="KW-1133">Transmembrane helix</keyword>
<evidence type="ECO:0000313" key="6">
    <source>
        <dbReference type="Proteomes" id="UP000466514"/>
    </source>
</evidence>
<dbReference type="PANTHER" id="PTHR37042:SF4">
    <property type="entry name" value="OUTER MEMBRANE PROTEIN RV1973"/>
    <property type="match status" value="1"/>
</dbReference>